<dbReference type="Proteomes" id="UP001212123">
    <property type="component" value="Unassembled WGS sequence"/>
</dbReference>
<evidence type="ECO:0008006" key="3">
    <source>
        <dbReference type="Google" id="ProtNLM"/>
    </source>
</evidence>
<proteinExistence type="predicted"/>
<evidence type="ECO:0000313" key="2">
    <source>
        <dbReference type="Proteomes" id="UP001212123"/>
    </source>
</evidence>
<dbReference type="RefSeq" id="WP_271805579.1">
    <property type="nucleotide sequence ID" value="NZ_JAQMTU010000068.1"/>
</dbReference>
<protein>
    <recommendedName>
        <fullName evidence="3">PIN domain-containing protein</fullName>
    </recommendedName>
</protein>
<accession>A0ABT5A5D6</accession>
<name>A0ABT5A5D6_9CYAN</name>
<gene>
    <name evidence="1" type="ORF">PN492_11485</name>
</gene>
<sequence length="67" mass="7492">MFISSTELSEVIISAPAPVLFLDTCIILDIIRSPFRDNIRTYAKYLSNPHFSVTSVPGVVRYSMNLA</sequence>
<reference evidence="1 2" key="1">
    <citation type="submission" date="2023-01" db="EMBL/GenBank/DDBJ databases">
        <title>Genomes from the Australian National Cyanobacteria Reference Collection.</title>
        <authorList>
            <person name="Willis A."/>
            <person name="Lee E.M.F."/>
        </authorList>
    </citation>
    <scope>NUCLEOTIDE SEQUENCE [LARGE SCALE GENOMIC DNA]</scope>
    <source>
        <strain evidence="1 2">CS-537/01</strain>
    </source>
</reference>
<keyword evidence="2" id="KW-1185">Reference proteome</keyword>
<comment type="caution">
    <text evidence="1">The sequence shown here is derived from an EMBL/GenBank/DDBJ whole genome shotgun (WGS) entry which is preliminary data.</text>
</comment>
<organism evidence="1 2">
    <name type="scientific">Dolichospermum circinale CS-537/01</name>
    <dbReference type="NCBI Taxonomy" id="3021739"/>
    <lineage>
        <taxon>Bacteria</taxon>
        <taxon>Bacillati</taxon>
        <taxon>Cyanobacteriota</taxon>
        <taxon>Cyanophyceae</taxon>
        <taxon>Nostocales</taxon>
        <taxon>Aphanizomenonaceae</taxon>
        <taxon>Dolichospermum</taxon>
        <taxon>Dolichospermum circinale</taxon>
    </lineage>
</organism>
<dbReference type="EMBL" id="JAQMTU010000068">
    <property type="protein sequence ID" value="MDB9487161.1"/>
    <property type="molecule type" value="Genomic_DNA"/>
</dbReference>
<evidence type="ECO:0000313" key="1">
    <source>
        <dbReference type="EMBL" id="MDB9487161.1"/>
    </source>
</evidence>